<dbReference type="InterPro" id="IPR052600">
    <property type="entry name" value="Nuc_rcpt_coact/corep"/>
</dbReference>
<protein>
    <recommendedName>
        <fullName evidence="4">RRM domain-containing protein</fullName>
    </recommendedName>
</protein>
<dbReference type="EMBL" id="JAVRBK010000006">
    <property type="protein sequence ID" value="KAK5642265.1"/>
    <property type="molecule type" value="Genomic_DNA"/>
</dbReference>
<dbReference type="SUPFAM" id="SSF54928">
    <property type="entry name" value="RNA-binding domain, RBD"/>
    <property type="match status" value="1"/>
</dbReference>
<feature type="compositionally biased region" description="Basic and acidic residues" evidence="3">
    <location>
        <begin position="156"/>
        <end position="182"/>
    </location>
</feature>
<dbReference type="Proteomes" id="UP001329430">
    <property type="component" value="Chromosome 6"/>
</dbReference>
<dbReference type="SMART" id="SM00360">
    <property type="entry name" value="RRM"/>
    <property type="match status" value="1"/>
</dbReference>
<dbReference type="PANTHER" id="PTHR23295:SF6">
    <property type="entry name" value="NEOSIN, ISOFORM A"/>
    <property type="match status" value="1"/>
</dbReference>
<dbReference type="GO" id="GO:0003723">
    <property type="term" value="F:RNA binding"/>
    <property type="evidence" value="ECO:0007669"/>
    <property type="project" value="UniProtKB-UniRule"/>
</dbReference>
<feature type="compositionally biased region" description="Basic and acidic residues" evidence="3">
    <location>
        <begin position="211"/>
        <end position="279"/>
    </location>
</feature>
<organism evidence="5 6">
    <name type="scientific">Pyrocoelia pectoralis</name>
    <dbReference type="NCBI Taxonomy" id="417401"/>
    <lineage>
        <taxon>Eukaryota</taxon>
        <taxon>Metazoa</taxon>
        <taxon>Ecdysozoa</taxon>
        <taxon>Arthropoda</taxon>
        <taxon>Hexapoda</taxon>
        <taxon>Insecta</taxon>
        <taxon>Pterygota</taxon>
        <taxon>Neoptera</taxon>
        <taxon>Endopterygota</taxon>
        <taxon>Coleoptera</taxon>
        <taxon>Polyphaga</taxon>
        <taxon>Elateriformia</taxon>
        <taxon>Elateroidea</taxon>
        <taxon>Lampyridae</taxon>
        <taxon>Lampyrinae</taxon>
        <taxon>Pyrocoelia</taxon>
    </lineage>
</organism>
<dbReference type="Gene3D" id="3.30.70.330">
    <property type="match status" value="1"/>
</dbReference>
<dbReference type="SUPFAM" id="SSF52954">
    <property type="entry name" value="Class II aaRS ABD-related"/>
    <property type="match status" value="1"/>
</dbReference>
<sequence>MYRSDKQFMKNPATASSRIYIGNLMEQVTSGDLEERFKTYGTILGLVLQRGFGFIQYETDAQAQAAIKSEHTALFFGRKLNVRQAVDKSRLTAQSQPQNPFSNPHAPPPPKVQQQQQQQQDQRMESPPPAPSTQPGPAPLLQNPPKPLMENIIQPPKHDQSEKMDVQKEEPIDRRDKEEHVGQGRLSDVGSDNSDRKRPASVNRPVVMNRNRRERDHDRFGNDDFPMRDMPMRDLPPRELPPRDLPPRDLPPRDLPPRDLPPRDLPQRDLRDLPPRDLRDMREPYYAREDSFRGPAFIPPPLMDRPDRNDCEIIVVSRLLTEYAEYIEKRLKSIGLLVDLLYPNEDVPIGRVLANISSRGCLYAILVMPQNEEFHSLTLTVLHGIPQEHRNMPIDDAITLIGRNFEAYMRGDKCTNQGTGASLLSRHPENIQMILNLLAENRQTTLVQYDRIMKYLQDRRDLQRQFEATEGGGDNDGELQPHSKQAELQSRIMNILNNKSTDELPKPVEAPQPPPGSTPLLNDPTVQRALDSLLSGDMFKSIASGM</sequence>
<dbReference type="PROSITE" id="PS50102">
    <property type="entry name" value="RRM"/>
    <property type="match status" value="1"/>
</dbReference>
<gene>
    <name evidence="5" type="ORF">RI129_008432</name>
</gene>
<dbReference type="Pfam" id="PF00076">
    <property type="entry name" value="RRM_1"/>
    <property type="match status" value="1"/>
</dbReference>
<evidence type="ECO:0000313" key="5">
    <source>
        <dbReference type="EMBL" id="KAK5642265.1"/>
    </source>
</evidence>
<evidence type="ECO:0000256" key="3">
    <source>
        <dbReference type="SAM" id="MobiDB-lite"/>
    </source>
</evidence>
<name>A0AAN7V5D9_9COLE</name>
<comment type="caution">
    <text evidence="5">The sequence shown here is derived from an EMBL/GenBank/DDBJ whole genome shotgun (WGS) entry which is preliminary data.</text>
</comment>
<feature type="compositionally biased region" description="Pro residues" evidence="3">
    <location>
        <begin position="508"/>
        <end position="517"/>
    </location>
</feature>
<evidence type="ECO:0000256" key="1">
    <source>
        <dbReference type="ARBA" id="ARBA00022884"/>
    </source>
</evidence>
<evidence type="ECO:0000313" key="6">
    <source>
        <dbReference type="Proteomes" id="UP001329430"/>
    </source>
</evidence>
<dbReference type="InterPro" id="IPR036621">
    <property type="entry name" value="Anticodon-bd_dom_sf"/>
</dbReference>
<feature type="region of interest" description="Disordered" evidence="3">
    <location>
        <begin position="500"/>
        <end position="522"/>
    </location>
</feature>
<dbReference type="InterPro" id="IPR035979">
    <property type="entry name" value="RBD_domain_sf"/>
</dbReference>
<keyword evidence="6" id="KW-1185">Reference proteome</keyword>
<reference evidence="5 6" key="1">
    <citation type="journal article" date="2024" name="Insects">
        <title>An Improved Chromosome-Level Genome Assembly of the Firefly Pyrocoelia pectoralis.</title>
        <authorList>
            <person name="Fu X."/>
            <person name="Meyer-Rochow V.B."/>
            <person name="Ballantyne L."/>
            <person name="Zhu X."/>
        </authorList>
    </citation>
    <scope>NUCLEOTIDE SEQUENCE [LARGE SCALE GENOMIC DNA]</scope>
    <source>
        <strain evidence="5">XCY_ONT2</strain>
    </source>
</reference>
<feature type="domain" description="RRM" evidence="4">
    <location>
        <begin position="17"/>
        <end position="87"/>
    </location>
</feature>
<evidence type="ECO:0000259" key="4">
    <source>
        <dbReference type="PROSITE" id="PS50102"/>
    </source>
</evidence>
<keyword evidence="1 2" id="KW-0694">RNA-binding</keyword>
<dbReference type="InterPro" id="IPR000504">
    <property type="entry name" value="RRM_dom"/>
</dbReference>
<accession>A0AAN7V5D9</accession>
<dbReference type="PANTHER" id="PTHR23295">
    <property type="entry name" value="NUCLEAR RECEPTOR COACTIVATOR 5-RELATED"/>
    <property type="match status" value="1"/>
</dbReference>
<feature type="region of interest" description="Disordered" evidence="3">
    <location>
        <begin position="88"/>
        <end position="279"/>
    </location>
</feature>
<dbReference type="InterPro" id="IPR012677">
    <property type="entry name" value="Nucleotide-bd_a/b_plait_sf"/>
</dbReference>
<evidence type="ECO:0000256" key="2">
    <source>
        <dbReference type="PROSITE-ProRule" id="PRU00176"/>
    </source>
</evidence>
<dbReference type="Gene3D" id="3.40.50.800">
    <property type="entry name" value="Anticodon-binding domain"/>
    <property type="match status" value="1"/>
</dbReference>
<feature type="compositionally biased region" description="Pro residues" evidence="3">
    <location>
        <begin position="126"/>
        <end position="147"/>
    </location>
</feature>
<proteinExistence type="predicted"/>
<dbReference type="AlphaFoldDB" id="A0AAN7V5D9"/>